<dbReference type="PANTHER" id="PTHR36842">
    <property type="entry name" value="PROTEIN TOLB HOMOLOG"/>
    <property type="match status" value="1"/>
</dbReference>
<dbReference type="InterPro" id="IPR036237">
    <property type="entry name" value="Xyl_isomerase-like_sf"/>
</dbReference>
<reference evidence="2 3" key="1">
    <citation type="submission" date="2020-07" db="EMBL/GenBank/DDBJ databases">
        <title>Characterization and genome sequencing of isolate MD1, a novel member within the family Lachnospiraceae.</title>
        <authorList>
            <person name="Rettenmaier R."/>
            <person name="Di Bello L."/>
            <person name="Zinser C."/>
            <person name="Scheitz K."/>
            <person name="Liebl W."/>
            <person name="Zverlov V."/>
        </authorList>
    </citation>
    <scope>NUCLEOTIDE SEQUENCE [LARGE SCALE GENOMIC DNA]</scope>
    <source>
        <strain evidence="2 3">MD1</strain>
    </source>
</reference>
<dbReference type="InterPro" id="IPR011042">
    <property type="entry name" value="6-blade_b-propeller_TolB-like"/>
</dbReference>
<dbReference type="Gene3D" id="3.20.20.150">
    <property type="entry name" value="Divalent-metal-dependent TIM barrel enzymes"/>
    <property type="match status" value="1"/>
</dbReference>
<dbReference type="SUPFAM" id="SSF82171">
    <property type="entry name" value="DPP6 N-terminal domain-like"/>
    <property type="match status" value="1"/>
</dbReference>
<gene>
    <name evidence="2" type="ORF">H0486_00685</name>
</gene>
<protein>
    <submittedName>
        <fullName evidence="2">PD40 domain-containing protein</fullName>
    </submittedName>
</protein>
<evidence type="ECO:0000313" key="2">
    <source>
        <dbReference type="EMBL" id="MBB2181411.1"/>
    </source>
</evidence>
<dbReference type="RefSeq" id="WP_228351189.1">
    <property type="nucleotide sequence ID" value="NZ_JACEGA010000001.1"/>
</dbReference>
<evidence type="ECO:0000313" key="3">
    <source>
        <dbReference type="Proteomes" id="UP000574276"/>
    </source>
</evidence>
<dbReference type="AlphaFoldDB" id="A0A839JY50"/>
<dbReference type="Proteomes" id="UP000574276">
    <property type="component" value="Unassembled WGS sequence"/>
</dbReference>
<organism evidence="2 3">
    <name type="scientific">Variimorphobacter saccharofermentans</name>
    <dbReference type="NCBI Taxonomy" id="2755051"/>
    <lineage>
        <taxon>Bacteria</taxon>
        <taxon>Bacillati</taxon>
        <taxon>Bacillota</taxon>
        <taxon>Clostridia</taxon>
        <taxon>Lachnospirales</taxon>
        <taxon>Lachnospiraceae</taxon>
        <taxon>Variimorphobacter</taxon>
    </lineage>
</organism>
<dbReference type="PANTHER" id="PTHR36842:SF1">
    <property type="entry name" value="PROTEIN TOLB"/>
    <property type="match status" value="1"/>
</dbReference>
<dbReference type="Gene3D" id="2.120.10.30">
    <property type="entry name" value="TolB, C-terminal domain"/>
    <property type="match status" value="1"/>
</dbReference>
<sequence>MQFGLQLFGIYDICKKNPETLFKKLSDIGYQYVEPCIAFGNLGGFEQSIWTVEEFERMLPLLKKHYLEVISCHVFSLNLQEAVPEMKRLSVQYGIQQFVLNCPDELTKVRMQEVAFSYIQAAEEISKVGARILIHNGSSEIAKKIDGRSAYEWFMDACLGRVDAQVDVGWLLFAGEDPEQFLWRNKERVKSIHYKDFKTPGNPDSEVYLGQGALDAVACFQFARAMGITQIIDQDQSQGDVYEDLRNAYQLLDGLGQCRDNTVSYLNIMDTKTGEVKVLRRYERIIEAPNWLKKENVILYNSEGYIYRYDIQSDTEIRIESGECNNCNNDHVISADEKWLAVSHGPKDGGFASRIYILPLMGGIPRLVTPNTPSFLHGWSPDGEKLAYCAFREHDGHQEVDIYTIPAEGGEEKRLTLGGFNDGPEYSPDGKHIWFNSTRTGLMQVWRMNRDGSEPVQMTMNESNNWFPHISPDGRKVVYLSYRKGDLKPTEHLPNMQVELWMMNYDGSGKQRMLSFFGGQGSINVNSWAADSRHIAFISYELIHGIK</sequence>
<comment type="similarity">
    <text evidence="1">Belongs to the TolB family.</text>
</comment>
<keyword evidence="3" id="KW-1185">Reference proteome</keyword>
<dbReference type="EMBL" id="JACEGA010000001">
    <property type="protein sequence ID" value="MBB2181411.1"/>
    <property type="molecule type" value="Genomic_DNA"/>
</dbReference>
<dbReference type="InterPro" id="IPR011659">
    <property type="entry name" value="WD40"/>
</dbReference>
<comment type="caution">
    <text evidence="2">The sequence shown here is derived from an EMBL/GenBank/DDBJ whole genome shotgun (WGS) entry which is preliminary data.</text>
</comment>
<proteinExistence type="inferred from homology"/>
<name>A0A839JY50_9FIRM</name>
<evidence type="ECO:0000256" key="1">
    <source>
        <dbReference type="ARBA" id="ARBA00009820"/>
    </source>
</evidence>
<dbReference type="Pfam" id="PF07676">
    <property type="entry name" value="PD40"/>
    <property type="match status" value="3"/>
</dbReference>
<accession>A0A839JY50</accession>
<dbReference type="SUPFAM" id="SSF51658">
    <property type="entry name" value="Xylose isomerase-like"/>
    <property type="match status" value="1"/>
</dbReference>